<evidence type="ECO:0000313" key="3">
    <source>
        <dbReference type="Proteomes" id="UP001311915"/>
    </source>
</evidence>
<sequence length="56" mass="6835">MMSRHRFIVWLAYQNRLLTKERLQKLNMLIGDDLCVDEQVETQQHLFVECAWTRQV</sequence>
<proteinExistence type="predicted"/>
<dbReference type="InterPro" id="IPR026960">
    <property type="entry name" value="RVT-Znf"/>
</dbReference>
<dbReference type="AlphaFoldDB" id="A0AAV9MJM0"/>
<dbReference type="EMBL" id="JAWPEI010000001">
    <property type="protein sequence ID" value="KAK4737698.1"/>
    <property type="molecule type" value="Genomic_DNA"/>
</dbReference>
<organism evidence="2 3">
    <name type="scientific">Solanum pinnatisectum</name>
    <name type="common">tansyleaf nightshade</name>
    <dbReference type="NCBI Taxonomy" id="50273"/>
    <lineage>
        <taxon>Eukaryota</taxon>
        <taxon>Viridiplantae</taxon>
        <taxon>Streptophyta</taxon>
        <taxon>Embryophyta</taxon>
        <taxon>Tracheophyta</taxon>
        <taxon>Spermatophyta</taxon>
        <taxon>Magnoliopsida</taxon>
        <taxon>eudicotyledons</taxon>
        <taxon>Gunneridae</taxon>
        <taxon>Pentapetalae</taxon>
        <taxon>asterids</taxon>
        <taxon>lamiids</taxon>
        <taxon>Solanales</taxon>
        <taxon>Solanaceae</taxon>
        <taxon>Solanoideae</taxon>
        <taxon>Solaneae</taxon>
        <taxon>Solanum</taxon>
    </lineage>
</organism>
<accession>A0AAV9MJM0</accession>
<evidence type="ECO:0000313" key="2">
    <source>
        <dbReference type="EMBL" id="KAK4737698.1"/>
    </source>
</evidence>
<reference evidence="2 3" key="1">
    <citation type="submission" date="2023-10" db="EMBL/GenBank/DDBJ databases">
        <title>Genome-Wide Identification Analysis in wild type Solanum Pinnatisectum Reveals Some Genes Defensing Phytophthora Infestans.</title>
        <authorList>
            <person name="Sun C."/>
        </authorList>
    </citation>
    <scope>NUCLEOTIDE SEQUENCE [LARGE SCALE GENOMIC DNA]</scope>
    <source>
        <strain evidence="2">LQN</strain>
        <tissue evidence="2">Leaf</tissue>
    </source>
</reference>
<feature type="domain" description="Reverse transcriptase zinc-binding" evidence="1">
    <location>
        <begin position="2"/>
        <end position="56"/>
    </location>
</feature>
<protein>
    <recommendedName>
        <fullName evidence="1">Reverse transcriptase zinc-binding domain-containing protein</fullName>
    </recommendedName>
</protein>
<dbReference type="Proteomes" id="UP001311915">
    <property type="component" value="Unassembled WGS sequence"/>
</dbReference>
<comment type="caution">
    <text evidence="2">The sequence shown here is derived from an EMBL/GenBank/DDBJ whole genome shotgun (WGS) entry which is preliminary data.</text>
</comment>
<dbReference type="Pfam" id="PF13966">
    <property type="entry name" value="zf-RVT"/>
    <property type="match status" value="1"/>
</dbReference>
<gene>
    <name evidence="2" type="ORF">R3W88_001395</name>
</gene>
<name>A0AAV9MJM0_9SOLN</name>
<evidence type="ECO:0000259" key="1">
    <source>
        <dbReference type="Pfam" id="PF13966"/>
    </source>
</evidence>
<keyword evidence="3" id="KW-1185">Reference proteome</keyword>